<dbReference type="AlphaFoldDB" id="X1CY82"/>
<sequence>FCKGKYVIENVKPTFDEALRAWNCVTMENCSFKSWIKPRFNIWRFKREYYFYYKPLFYKTWEEIKDELFTIFLN</sequence>
<gene>
    <name evidence="1" type="ORF">S01H4_64698</name>
</gene>
<reference evidence="1" key="1">
    <citation type="journal article" date="2014" name="Front. Microbiol.">
        <title>High frequency of phylogenetically diverse reductive dehalogenase-homologous genes in deep subseafloor sedimentary metagenomes.</title>
        <authorList>
            <person name="Kawai M."/>
            <person name="Futagami T."/>
            <person name="Toyoda A."/>
            <person name="Takaki Y."/>
            <person name="Nishi S."/>
            <person name="Hori S."/>
            <person name="Arai W."/>
            <person name="Tsubouchi T."/>
            <person name="Morono Y."/>
            <person name="Uchiyama I."/>
            <person name="Ito T."/>
            <person name="Fujiyama A."/>
            <person name="Inagaki F."/>
            <person name="Takami H."/>
        </authorList>
    </citation>
    <scope>NUCLEOTIDE SEQUENCE</scope>
    <source>
        <strain evidence="1">Expedition CK06-06</strain>
    </source>
</reference>
<accession>X1CY82</accession>
<evidence type="ECO:0000313" key="1">
    <source>
        <dbReference type="EMBL" id="GAH12827.1"/>
    </source>
</evidence>
<name>X1CY82_9ZZZZ</name>
<feature type="non-terminal residue" evidence="1">
    <location>
        <position position="1"/>
    </location>
</feature>
<organism evidence="1">
    <name type="scientific">marine sediment metagenome</name>
    <dbReference type="NCBI Taxonomy" id="412755"/>
    <lineage>
        <taxon>unclassified sequences</taxon>
        <taxon>metagenomes</taxon>
        <taxon>ecological metagenomes</taxon>
    </lineage>
</organism>
<dbReference type="EMBL" id="BART01039322">
    <property type="protein sequence ID" value="GAH12827.1"/>
    <property type="molecule type" value="Genomic_DNA"/>
</dbReference>
<comment type="caution">
    <text evidence="1">The sequence shown here is derived from an EMBL/GenBank/DDBJ whole genome shotgun (WGS) entry which is preliminary data.</text>
</comment>
<proteinExistence type="predicted"/>
<protein>
    <submittedName>
        <fullName evidence="1">Uncharacterized protein</fullName>
    </submittedName>
</protein>